<keyword evidence="3" id="KW-1185">Reference proteome</keyword>
<feature type="region of interest" description="Disordered" evidence="1">
    <location>
        <begin position="189"/>
        <end position="212"/>
    </location>
</feature>
<evidence type="ECO:0000256" key="1">
    <source>
        <dbReference type="SAM" id="MobiDB-lite"/>
    </source>
</evidence>
<comment type="caution">
    <text evidence="2">The sequence shown here is derived from an EMBL/GenBank/DDBJ whole genome shotgun (WGS) entry which is preliminary data.</text>
</comment>
<feature type="region of interest" description="Disordered" evidence="1">
    <location>
        <begin position="80"/>
        <end position="150"/>
    </location>
</feature>
<organism evidence="2 3">
    <name type="scientific">Hypsibius exemplaris</name>
    <name type="common">Freshwater tardigrade</name>
    <dbReference type="NCBI Taxonomy" id="2072580"/>
    <lineage>
        <taxon>Eukaryota</taxon>
        <taxon>Metazoa</taxon>
        <taxon>Ecdysozoa</taxon>
        <taxon>Tardigrada</taxon>
        <taxon>Eutardigrada</taxon>
        <taxon>Parachela</taxon>
        <taxon>Hypsibioidea</taxon>
        <taxon>Hypsibiidae</taxon>
        <taxon>Hypsibius</taxon>
    </lineage>
</organism>
<feature type="compositionally biased region" description="Low complexity" evidence="1">
    <location>
        <begin position="201"/>
        <end position="212"/>
    </location>
</feature>
<dbReference type="Proteomes" id="UP000192578">
    <property type="component" value="Unassembled WGS sequence"/>
</dbReference>
<sequence>MDLQFLKSADRCSSIVPLPLDLFPRPDPTNESQKSSESSCFRFFDLTKATAFAAMDLIPKDAVRLSSYFCVGPLHGTRLKQRKRRGLPTTSPDVIRRPKRRTKNCTGSPDGGPFLPGTHAEGNEGLNGGHGILDRELTSQRPGRPRKQEHHPKYIVDGLEGQNCSDGGTFLLPLGNRLSMLQNLRKEFAQRAAKMSEQQPSSSSSDGSVGSA</sequence>
<dbReference type="AlphaFoldDB" id="A0A1W0WSA8"/>
<accession>A0A1W0WSA8</accession>
<evidence type="ECO:0000313" key="2">
    <source>
        <dbReference type="EMBL" id="OQV18081.1"/>
    </source>
</evidence>
<gene>
    <name evidence="2" type="ORF">BV898_07852</name>
</gene>
<evidence type="ECO:0000313" key="3">
    <source>
        <dbReference type="Proteomes" id="UP000192578"/>
    </source>
</evidence>
<name>A0A1W0WSA8_HYPEX</name>
<protein>
    <submittedName>
        <fullName evidence="2">Uncharacterized protein</fullName>
    </submittedName>
</protein>
<proteinExistence type="predicted"/>
<reference evidence="3" key="1">
    <citation type="submission" date="2017-01" db="EMBL/GenBank/DDBJ databases">
        <title>Comparative genomics of anhydrobiosis in the tardigrade Hypsibius dujardini.</title>
        <authorList>
            <person name="Yoshida Y."/>
            <person name="Koutsovoulos G."/>
            <person name="Laetsch D."/>
            <person name="Stevens L."/>
            <person name="Kumar S."/>
            <person name="Horikawa D."/>
            <person name="Ishino K."/>
            <person name="Komine S."/>
            <person name="Tomita M."/>
            <person name="Blaxter M."/>
            <person name="Arakawa K."/>
        </authorList>
    </citation>
    <scope>NUCLEOTIDE SEQUENCE [LARGE SCALE GENOMIC DNA]</scope>
    <source>
        <strain evidence="3">Z151</strain>
    </source>
</reference>
<dbReference type="EMBL" id="MTYJ01000053">
    <property type="protein sequence ID" value="OQV18081.1"/>
    <property type="molecule type" value="Genomic_DNA"/>
</dbReference>